<evidence type="ECO:0000313" key="4">
    <source>
        <dbReference type="EMBL" id="COX12986.1"/>
    </source>
</evidence>
<dbReference type="Proteomes" id="UP000039021">
    <property type="component" value="Unassembled WGS sequence"/>
</dbReference>
<protein>
    <submittedName>
        <fullName evidence="2">Uncharacterized protein</fullName>
    </submittedName>
</protein>
<reference evidence="2" key="2">
    <citation type="submission" date="2015-03" db="EMBL/GenBank/DDBJ databases">
        <authorList>
            <person name="Murphy D."/>
        </authorList>
    </citation>
    <scope>NUCLEOTIDE SEQUENCE [LARGE SCALE GENOMIC DNA]</scope>
    <source>
        <strain evidence="2">K00500041</strain>
    </source>
</reference>
<sequence>MTAGRENDAPGSGLGHRLEDIGGAVDIDVVVSATHPRTMRDHIRTCHSTFDGGGIPDIGRNEIR</sequence>
<dbReference type="EMBL" id="CSAJ01000591">
    <property type="protein sequence ID" value="COW92733.1"/>
    <property type="molecule type" value="Genomic_DNA"/>
</dbReference>
<evidence type="ECO:0000313" key="5">
    <source>
        <dbReference type="Proteomes" id="UP000038802"/>
    </source>
</evidence>
<dbReference type="Proteomes" id="UP000044938">
    <property type="component" value="Unassembled WGS sequence"/>
</dbReference>
<gene>
    <name evidence="1" type="ORF">CAB90_02283</name>
    <name evidence="2" type="ORF">ERS007703_02908</name>
    <name evidence="3" type="ORF">ERS007720_03570</name>
    <name evidence="4" type="ORF">ERS007739_00734</name>
</gene>
<dbReference type="Proteomes" id="UP000236349">
    <property type="component" value="Chromosome"/>
</dbReference>
<evidence type="ECO:0000313" key="6">
    <source>
        <dbReference type="Proteomes" id="UP000039021"/>
    </source>
</evidence>
<accession>A0A0T9ECM7</accession>
<evidence type="ECO:0000313" key="3">
    <source>
        <dbReference type="EMBL" id="COW92733.1"/>
    </source>
</evidence>
<dbReference type="EMBL" id="CSAE01000354">
    <property type="protein sequence ID" value="COW15622.1"/>
    <property type="molecule type" value="Genomic_DNA"/>
</dbReference>
<evidence type="ECO:0000313" key="1">
    <source>
        <dbReference type="EMBL" id="AUS51160.1"/>
    </source>
</evidence>
<dbReference type="Proteomes" id="UP000038802">
    <property type="component" value="Unassembled WGS sequence"/>
</dbReference>
<dbReference type="EMBL" id="CSBK01000230">
    <property type="protein sequence ID" value="COX12986.1"/>
    <property type="molecule type" value="Genomic_DNA"/>
</dbReference>
<organism evidence="2 5">
    <name type="scientific">Mycobacterium tuberculosis</name>
    <dbReference type="NCBI Taxonomy" id="1773"/>
    <lineage>
        <taxon>Bacteria</taxon>
        <taxon>Bacillati</taxon>
        <taxon>Actinomycetota</taxon>
        <taxon>Actinomycetes</taxon>
        <taxon>Mycobacteriales</taxon>
        <taxon>Mycobacteriaceae</taxon>
        <taxon>Mycobacterium</taxon>
        <taxon>Mycobacterium tuberculosis complex</taxon>
    </lineage>
</organism>
<dbReference type="EMBL" id="CP024614">
    <property type="protein sequence ID" value="AUS51160.1"/>
    <property type="molecule type" value="Genomic_DNA"/>
</dbReference>
<name>A0A0T9ECM7_MYCTX</name>
<proteinExistence type="predicted"/>
<evidence type="ECO:0000313" key="8">
    <source>
        <dbReference type="Proteomes" id="UP000236349"/>
    </source>
</evidence>
<dbReference type="AlphaFoldDB" id="A0A0T9ECM7"/>
<reference evidence="1 8" key="4">
    <citation type="submission" date="2017-10" db="EMBL/GenBank/DDBJ databases">
        <title>Clinical isolate obtained from a human patient with meningeal tuberculosis in michoacan, Mexico.</title>
        <authorList>
            <person name="Guillen-Nepita A.L."/>
            <person name="Negrete-Paz A.M."/>
            <person name="Vazquez-Marrufo G."/>
            <person name="Cruz-Hernandez A."/>
            <person name="Fresia P."/>
            <person name="Naya H."/>
            <person name="Vazquez-Garciduenas M.S."/>
        </authorList>
    </citation>
    <scope>NUCLEOTIDE SEQUENCE [LARGE SCALE GENOMIC DNA]</scope>
    <source>
        <strain evidence="8">Beijing/MYC004</strain>
        <strain evidence="1">MYC004</strain>
    </source>
</reference>
<evidence type="ECO:0000313" key="2">
    <source>
        <dbReference type="EMBL" id="COW15622.1"/>
    </source>
</evidence>
<reference evidence="4" key="3">
    <citation type="submission" date="2015-03" db="EMBL/GenBank/DDBJ databases">
        <authorList>
            <consortium name="Pathogen Informatics"/>
            <person name="Murphy D."/>
        </authorList>
    </citation>
    <scope>NUCLEOTIDE SEQUENCE</scope>
    <source>
        <strain evidence="4">N09902308</strain>
    </source>
</reference>
<evidence type="ECO:0000313" key="7">
    <source>
        <dbReference type="Proteomes" id="UP000044938"/>
    </source>
</evidence>
<reference evidence="5 6" key="1">
    <citation type="submission" date="2015-03" db="EMBL/GenBank/DDBJ databases">
        <authorList>
            <consortium name="Pathogen Informatics"/>
        </authorList>
    </citation>
    <scope>NUCLEOTIDE SEQUENCE [LARGE SCALE GENOMIC DNA]</scope>
    <source>
        <strain evidence="5">K00500041</strain>
        <strain evidence="3 7">M09401471</strain>
        <strain evidence="6">N09902308</strain>
    </source>
</reference>